<comment type="caution">
    <text evidence="2">The sequence shown here is derived from an EMBL/GenBank/DDBJ whole genome shotgun (WGS) entry which is preliminary data.</text>
</comment>
<evidence type="ECO:0000313" key="3">
    <source>
        <dbReference type="Proteomes" id="UP001174136"/>
    </source>
</evidence>
<dbReference type="InterPro" id="IPR040817">
    <property type="entry name" value="LIFR_D2"/>
</dbReference>
<dbReference type="InterPro" id="IPR013783">
    <property type="entry name" value="Ig-like_fold"/>
</dbReference>
<dbReference type="SUPFAM" id="SSF49265">
    <property type="entry name" value="Fibronectin type III"/>
    <property type="match status" value="1"/>
</dbReference>
<dbReference type="Pfam" id="PF17971">
    <property type="entry name" value="LIFR_D2"/>
    <property type="match status" value="1"/>
</dbReference>
<sequence length="323" mass="35858">MLMGCEVEDVVAGGLRSDWFAVIHCVLNRCAVGALGDIVKPACGACSPTRGTLPGYAAAWRARPGEGGPTPWPSTRGFNTNQTIVVRWLSDQSRSPEEEEGRYEVQVNRTDIVHSVNVSVPPGPVGGDGVHAWEWTSPLPLECADHSVRIRRFCDDSVSSSWSQWETHYGNGTHGRPAGIMFGILRRLPSDPVNPRIFPSQRVTLAGTGRMFCCTPPPGAYITGMTIEQKSYDLISIGDRVKAINVTADRLTIPRQDFKRLLFTCSTSKGDKQIFIYPSIPPDKPRNLSCETSDLKHIACRWDPGKEDYLWKKNKRKQTLYIE</sequence>
<proteinExistence type="predicted"/>
<dbReference type="Pfam" id="PF25552">
    <property type="entry name" value="LIFR_D4"/>
    <property type="match status" value="1"/>
</dbReference>
<reference evidence="2" key="1">
    <citation type="journal article" date="2023" name="Front. Mar. Sci.">
        <title>A new Merluccius polli reference genome to investigate the effects of global change in West African waters.</title>
        <authorList>
            <person name="Mateo J.L."/>
            <person name="Blanco-Fernandez C."/>
            <person name="Garcia-Vazquez E."/>
            <person name="Machado-Schiaffino G."/>
        </authorList>
    </citation>
    <scope>NUCLEOTIDE SEQUENCE</scope>
    <source>
        <strain evidence="2">C29</strain>
        <tissue evidence="2">Fin</tissue>
    </source>
</reference>
<gene>
    <name evidence="2" type="primary">LIFR_2</name>
    <name evidence="2" type="ORF">N1851_022551</name>
</gene>
<dbReference type="InterPro" id="IPR036116">
    <property type="entry name" value="FN3_sf"/>
</dbReference>
<keyword evidence="3" id="KW-1185">Reference proteome</keyword>
<dbReference type="AlphaFoldDB" id="A0AA47NVS0"/>
<evidence type="ECO:0000259" key="1">
    <source>
        <dbReference type="Pfam" id="PF17971"/>
    </source>
</evidence>
<dbReference type="Proteomes" id="UP001174136">
    <property type="component" value="Unassembled WGS sequence"/>
</dbReference>
<organism evidence="2 3">
    <name type="scientific">Merluccius polli</name>
    <name type="common">Benguela hake</name>
    <name type="synonym">Merluccius cadenati</name>
    <dbReference type="NCBI Taxonomy" id="89951"/>
    <lineage>
        <taxon>Eukaryota</taxon>
        <taxon>Metazoa</taxon>
        <taxon>Chordata</taxon>
        <taxon>Craniata</taxon>
        <taxon>Vertebrata</taxon>
        <taxon>Euteleostomi</taxon>
        <taxon>Actinopterygii</taxon>
        <taxon>Neopterygii</taxon>
        <taxon>Teleostei</taxon>
        <taxon>Neoteleostei</taxon>
        <taxon>Acanthomorphata</taxon>
        <taxon>Zeiogadaria</taxon>
        <taxon>Gadariae</taxon>
        <taxon>Gadiformes</taxon>
        <taxon>Gadoidei</taxon>
        <taxon>Merlucciidae</taxon>
        <taxon>Merluccius</taxon>
    </lineage>
</organism>
<evidence type="ECO:0000313" key="2">
    <source>
        <dbReference type="EMBL" id="KAK0140481.1"/>
    </source>
</evidence>
<name>A0AA47NVS0_MERPO</name>
<dbReference type="EMBL" id="JAOPHQ010004093">
    <property type="protein sequence ID" value="KAK0140481.1"/>
    <property type="molecule type" value="Genomic_DNA"/>
</dbReference>
<keyword evidence="2" id="KW-0675">Receptor</keyword>
<dbReference type="Gene3D" id="2.60.40.10">
    <property type="entry name" value="Immunoglobulins"/>
    <property type="match status" value="3"/>
</dbReference>
<feature type="domain" description="Leukemia inhibitory factor receptor D2" evidence="1">
    <location>
        <begin position="78"/>
        <end position="165"/>
    </location>
</feature>
<accession>A0AA47NVS0</accession>
<protein>
    <submittedName>
        <fullName evidence="2">Leukemia inhibitory factor receptor</fullName>
    </submittedName>
</protein>